<accession>A0A7D7LUA4</accession>
<feature type="signal peptide" evidence="1">
    <location>
        <begin position="1"/>
        <end position="18"/>
    </location>
</feature>
<reference evidence="5" key="3">
    <citation type="submission" date="2020-07" db="EMBL/GenBank/DDBJ databases">
        <title>Flavobacterium sp. xlx-214.</title>
        <authorList>
            <person name="Yang C."/>
        </authorList>
    </citation>
    <scope>NUCLEOTIDE SEQUENCE [LARGE SCALE GENOMIC DNA]</scope>
    <source>
        <strain evidence="5">CX-624</strain>
    </source>
</reference>
<evidence type="ECO:0000313" key="2">
    <source>
        <dbReference type="EMBL" id="MBA5245764.1"/>
    </source>
</evidence>
<dbReference type="AlphaFoldDB" id="A0A7D7LUA4"/>
<dbReference type="EMBL" id="CP059472">
    <property type="protein sequence ID" value="QMS98833.1"/>
    <property type="molecule type" value="Genomic_DNA"/>
</dbReference>
<sequence length="205" mass="23422">MKRLCFALLCFTVIFASAQDTEDSKSLYVKGNAVLLPVGVLNVGAEYQLHNKFTLQADALVSPWKSFSGHQAQLYMLGMDGRYYFDRAFRRWYVGLNISALRFIAQKPNYWGEGPYQLTPDSPIYNKSDLYQDGYAVLIGAVAGYQFQLSEKWNIDLFVAGGNAQSLYRGYHEELGIRYDELTGWNRSGEWIPYRGGVMISYKLR</sequence>
<gene>
    <name evidence="3" type="ORF">H1R16_02130</name>
    <name evidence="2" type="ORF">H2507_01140</name>
</gene>
<keyword evidence="5" id="KW-1185">Reference proteome</keyword>
<dbReference type="EMBL" id="JACEUX010000001">
    <property type="protein sequence ID" value="MBA5245764.1"/>
    <property type="molecule type" value="Genomic_DNA"/>
</dbReference>
<name>A0A7D7LUA4_9FLAO</name>
<proteinExistence type="predicted"/>
<reference evidence="3" key="1">
    <citation type="submission" date="2020-07" db="EMBL/GenBank/DDBJ databases">
        <title>Chryseobacterium sp. CX-624.</title>
        <authorList>
            <person name="Yang C."/>
        </authorList>
    </citation>
    <scope>NUCLEOTIDE SEQUENCE</scope>
    <source>
        <strain evidence="3">CX-624</strain>
    </source>
</reference>
<keyword evidence="1" id="KW-0732">Signal</keyword>
<protein>
    <submittedName>
        <fullName evidence="3">DUF3575 domain-containing protein</fullName>
    </submittedName>
</protein>
<evidence type="ECO:0000256" key="1">
    <source>
        <dbReference type="SAM" id="SignalP"/>
    </source>
</evidence>
<evidence type="ECO:0000313" key="4">
    <source>
        <dbReference type="Proteomes" id="UP000515349"/>
    </source>
</evidence>
<dbReference type="Proteomes" id="UP000515349">
    <property type="component" value="Chromosome"/>
</dbReference>
<dbReference type="KEGG" id="cbau:H1R16_02130"/>
<dbReference type="Proteomes" id="UP000539710">
    <property type="component" value="Unassembled WGS sequence"/>
</dbReference>
<dbReference type="InterPro" id="IPR021958">
    <property type="entry name" value="DUF3575"/>
</dbReference>
<evidence type="ECO:0000313" key="3">
    <source>
        <dbReference type="EMBL" id="QMS98833.1"/>
    </source>
</evidence>
<reference evidence="4" key="2">
    <citation type="submission" date="2020-07" db="EMBL/GenBank/DDBJ databases">
        <title>Chryseobacterium sp.cx-624.</title>
        <authorList>
            <person name="Yang C."/>
        </authorList>
    </citation>
    <scope>NUCLEOTIDE SEQUENCE [LARGE SCALE GENOMIC DNA]</scope>
    <source>
        <strain evidence="4">cx-624</strain>
    </source>
</reference>
<organism evidence="3 4">
    <name type="scientific">Marnyiella aurantia</name>
    <dbReference type="NCBI Taxonomy" id="2758037"/>
    <lineage>
        <taxon>Bacteria</taxon>
        <taxon>Pseudomonadati</taxon>
        <taxon>Bacteroidota</taxon>
        <taxon>Flavobacteriia</taxon>
        <taxon>Flavobacteriales</taxon>
        <taxon>Weeksellaceae</taxon>
        <taxon>Marnyiella</taxon>
    </lineage>
</organism>
<feature type="chain" id="PRO_5044656262" evidence="1">
    <location>
        <begin position="19"/>
        <end position="205"/>
    </location>
</feature>
<dbReference type="Pfam" id="PF12099">
    <property type="entry name" value="DUF3575"/>
    <property type="match status" value="1"/>
</dbReference>
<dbReference type="RefSeq" id="WP_181885883.1">
    <property type="nucleotide sequence ID" value="NZ_CP059472.1"/>
</dbReference>
<reference evidence="2" key="4">
    <citation type="submission" date="2020-07" db="EMBL/GenBank/DDBJ databases">
        <authorList>
            <person name="Yang C."/>
        </authorList>
    </citation>
    <scope>NUCLEOTIDE SEQUENCE</scope>
    <source>
        <strain evidence="2">Cx-624</strain>
    </source>
</reference>
<evidence type="ECO:0000313" key="5">
    <source>
        <dbReference type="Proteomes" id="UP000539710"/>
    </source>
</evidence>